<evidence type="ECO:0000256" key="5">
    <source>
        <dbReference type="HAMAP-Rule" id="MF_00374"/>
    </source>
</evidence>
<dbReference type="GO" id="GO:0022625">
    <property type="term" value="C:cytosolic large ribosomal subunit"/>
    <property type="evidence" value="ECO:0007669"/>
    <property type="project" value="TreeGrafter"/>
</dbReference>
<dbReference type="EMBL" id="MWBQ01000017">
    <property type="protein sequence ID" value="OQA61545.1"/>
    <property type="molecule type" value="Genomic_DNA"/>
</dbReference>
<dbReference type="HAMAP" id="MF_00374">
    <property type="entry name" value="Ribosomal_uL29"/>
    <property type="match status" value="1"/>
</dbReference>
<dbReference type="GO" id="GO:0003735">
    <property type="term" value="F:structural constituent of ribosome"/>
    <property type="evidence" value="ECO:0007669"/>
    <property type="project" value="InterPro"/>
</dbReference>
<reference evidence="6" key="1">
    <citation type="submission" date="2017-02" db="EMBL/GenBank/DDBJ databases">
        <title>Delving into the versatile metabolic prowess of the omnipresent phylum Bacteroidetes.</title>
        <authorList>
            <person name="Nobu M.K."/>
            <person name="Mei R."/>
            <person name="Narihiro T."/>
            <person name="Kuroda K."/>
            <person name="Liu W.-T."/>
        </authorList>
    </citation>
    <scope>NUCLEOTIDE SEQUENCE</scope>
    <source>
        <strain evidence="6">ADurb.Bin276</strain>
    </source>
</reference>
<dbReference type="Pfam" id="PF00831">
    <property type="entry name" value="Ribosomal_L29"/>
    <property type="match status" value="1"/>
</dbReference>
<name>A0A1V5T454_9BACT</name>
<comment type="similarity">
    <text evidence="1 5">Belongs to the universal ribosomal protein uL29 family.</text>
</comment>
<dbReference type="Gene3D" id="1.10.287.310">
    <property type="match status" value="1"/>
</dbReference>
<dbReference type="PANTHER" id="PTHR10916:SF0">
    <property type="entry name" value="LARGE RIBOSOMAL SUBUNIT PROTEIN UL29C"/>
    <property type="match status" value="1"/>
</dbReference>
<evidence type="ECO:0000313" key="6">
    <source>
        <dbReference type="EMBL" id="OQA61545.1"/>
    </source>
</evidence>
<evidence type="ECO:0000256" key="3">
    <source>
        <dbReference type="ARBA" id="ARBA00023274"/>
    </source>
</evidence>
<dbReference type="PANTHER" id="PTHR10916">
    <property type="entry name" value="60S RIBOSOMAL PROTEIN L35/50S RIBOSOMAL PROTEIN L29"/>
    <property type="match status" value="1"/>
</dbReference>
<evidence type="ECO:0000256" key="1">
    <source>
        <dbReference type="ARBA" id="ARBA00009254"/>
    </source>
</evidence>
<dbReference type="AlphaFoldDB" id="A0A1V5T454"/>
<keyword evidence="2 5" id="KW-0689">Ribosomal protein</keyword>
<evidence type="ECO:0000256" key="2">
    <source>
        <dbReference type="ARBA" id="ARBA00022980"/>
    </source>
</evidence>
<dbReference type="Proteomes" id="UP000485569">
    <property type="component" value="Unassembled WGS sequence"/>
</dbReference>
<proteinExistence type="inferred from homology"/>
<dbReference type="InterPro" id="IPR050063">
    <property type="entry name" value="Ribosomal_protein_uL29"/>
</dbReference>
<sequence>MKASEIRNMTGDELNKKLSDLRTELFNLRFQAITGQLGNPRRIHMVKKDIARIKTIVNEREMFGKTQEVKSNG</sequence>
<evidence type="ECO:0000256" key="4">
    <source>
        <dbReference type="ARBA" id="ARBA00035204"/>
    </source>
</evidence>
<dbReference type="GO" id="GO:0006412">
    <property type="term" value="P:translation"/>
    <property type="evidence" value="ECO:0007669"/>
    <property type="project" value="UniProtKB-UniRule"/>
</dbReference>
<gene>
    <name evidence="5 6" type="primary">rpmC</name>
    <name evidence="6" type="ORF">BWY41_00097</name>
</gene>
<protein>
    <recommendedName>
        <fullName evidence="4 5">Large ribosomal subunit protein uL29</fullName>
    </recommendedName>
</protein>
<comment type="caution">
    <text evidence="6">The sequence shown here is derived from an EMBL/GenBank/DDBJ whole genome shotgun (WGS) entry which is preliminary data.</text>
</comment>
<keyword evidence="3 5" id="KW-0687">Ribonucleoprotein</keyword>
<dbReference type="InterPro" id="IPR001854">
    <property type="entry name" value="Ribosomal_uL29"/>
</dbReference>
<dbReference type="CDD" id="cd00427">
    <property type="entry name" value="Ribosomal_L29_HIP"/>
    <property type="match status" value="1"/>
</dbReference>
<dbReference type="FunFam" id="1.10.287.310:FF:000001">
    <property type="entry name" value="50S ribosomal protein L29"/>
    <property type="match status" value="1"/>
</dbReference>
<dbReference type="SUPFAM" id="SSF46561">
    <property type="entry name" value="Ribosomal protein L29 (L29p)"/>
    <property type="match status" value="1"/>
</dbReference>
<dbReference type="InterPro" id="IPR036049">
    <property type="entry name" value="Ribosomal_uL29_sf"/>
</dbReference>
<accession>A0A1V5T454</accession>
<dbReference type="NCBIfam" id="TIGR00012">
    <property type="entry name" value="L29"/>
    <property type="match status" value="1"/>
</dbReference>
<organism evidence="6">
    <name type="scientific">Candidatus Atribacter allofermentans</name>
    <dbReference type="NCBI Taxonomy" id="1852833"/>
    <lineage>
        <taxon>Bacteria</taxon>
        <taxon>Pseudomonadati</taxon>
        <taxon>Atribacterota</taxon>
        <taxon>Atribacteria</taxon>
        <taxon>Atribacterales</taxon>
        <taxon>Atribacteraceae</taxon>
        <taxon>Atribacter</taxon>
    </lineage>
</organism>